<evidence type="ECO:0000256" key="6">
    <source>
        <dbReference type="ARBA" id="ARBA00022927"/>
    </source>
</evidence>
<dbReference type="GO" id="GO:0005886">
    <property type="term" value="C:plasma membrane"/>
    <property type="evidence" value="ECO:0007669"/>
    <property type="project" value="UniProtKB-SubCell"/>
</dbReference>
<dbReference type="Pfam" id="PF03840">
    <property type="entry name" value="SecG"/>
    <property type="match status" value="1"/>
</dbReference>
<evidence type="ECO:0000256" key="5">
    <source>
        <dbReference type="ARBA" id="ARBA00022692"/>
    </source>
</evidence>
<evidence type="ECO:0000313" key="11">
    <source>
        <dbReference type="EMBL" id="SNU96507.1"/>
    </source>
</evidence>
<comment type="function">
    <text evidence="10">Involved in protein export. Participates in an early event of protein translocation.</text>
</comment>
<evidence type="ECO:0000256" key="7">
    <source>
        <dbReference type="ARBA" id="ARBA00022989"/>
    </source>
</evidence>
<organism evidence="11 12">
    <name type="scientific">Megamonas hypermegale</name>
    <dbReference type="NCBI Taxonomy" id="158847"/>
    <lineage>
        <taxon>Bacteria</taxon>
        <taxon>Bacillati</taxon>
        <taxon>Bacillota</taxon>
        <taxon>Negativicutes</taxon>
        <taxon>Selenomonadales</taxon>
        <taxon>Selenomonadaceae</taxon>
        <taxon>Megamonas</taxon>
    </lineage>
</organism>
<dbReference type="Proteomes" id="UP000215383">
    <property type="component" value="Chromosome 1"/>
</dbReference>
<dbReference type="EMBL" id="LT906446">
    <property type="protein sequence ID" value="SNU96507.1"/>
    <property type="molecule type" value="Genomic_DNA"/>
</dbReference>
<proteinExistence type="inferred from homology"/>
<evidence type="ECO:0000256" key="3">
    <source>
        <dbReference type="ARBA" id="ARBA00022448"/>
    </source>
</evidence>
<keyword evidence="7 10" id="KW-1133">Transmembrane helix</keyword>
<dbReference type="NCBIfam" id="TIGR00810">
    <property type="entry name" value="secG"/>
    <property type="match status" value="1"/>
</dbReference>
<dbReference type="RefSeq" id="WP_081654882.1">
    <property type="nucleotide sequence ID" value="NZ_CALXYH010000051.1"/>
</dbReference>
<evidence type="ECO:0000256" key="8">
    <source>
        <dbReference type="ARBA" id="ARBA00023010"/>
    </source>
</evidence>
<comment type="caution">
    <text evidence="10">Lacks conserved residue(s) required for the propagation of feature annotation.</text>
</comment>
<protein>
    <recommendedName>
        <fullName evidence="10">Protein-export membrane protein SecG</fullName>
    </recommendedName>
</protein>
<keyword evidence="9 10" id="KW-0472">Membrane</keyword>
<dbReference type="GeneID" id="78506626"/>
<dbReference type="PRINTS" id="PR01651">
    <property type="entry name" value="SECGEXPORT"/>
</dbReference>
<evidence type="ECO:0000256" key="1">
    <source>
        <dbReference type="ARBA" id="ARBA00004651"/>
    </source>
</evidence>
<reference evidence="11 12" key="1">
    <citation type="submission" date="2017-06" db="EMBL/GenBank/DDBJ databases">
        <authorList>
            <consortium name="Pathogen Informatics"/>
        </authorList>
    </citation>
    <scope>NUCLEOTIDE SEQUENCE [LARGE SCALE GENOMIC DNA]</scope>
    <source>
        <strain evidence="11 12">NCTC10570</strain>
    </source>
</reference>
<dbReference type="InterPro" id="IPR004692">
    <property type="entry name" value="SecG"/>
</dbReference>
<dbReference type="GO" id="GO:0009306">
    <property type="term" value="P:protein secretion"/>
    <property type="evidence" value="ECO:0007669"/>
    <property type="project" value="UniProtKB-UniRule"/>
</dbReference>
<dbReference type="GO" id="GO:0015450">
    <property type="term" value="F:protein-transporting ATPase activity"/>
    <property type="evidence" value="ECO:0007669"/>
    <property type="project" value="UniProtKB-UniRule"/>
</dbReference>
<keyword evidence="8 10" id="KW-0811">Translocation</keyword>
<keyword evidence="4 10" id="KW-1003">Cell membrane</keyword>
<feature type="transmembrane region" description="Helical" evidence="10">
    <location>
        <begin position="52"/>
        <end position="72"/>
    </location>
</feature>
<dbReference type="OrthoDB" id="1669343at2"/>
<evidence type="ECO:0000256" key="9">
    <source>
        <dbReference type="ARBA" id="ARBA00023136"/>
    </source>
</evidence>
<accession>A0A239TFP8</accession>
<sequence length="76" mass="8068">MLLTILMILDALIAIGLIASVLMQEGKTSGMGSLSGQNETVFSSSARGLDALMARFTVFFAVLFMIVTVIIAKITN</sequence>
<dbReference type="AlphaFoldDB" id="A0A239TFP8"/>
<keyword evidence="6 10" id="KW-0653">Protein transport</keyword>
<dbReference type="eggNOG" id="COG1314">
    <property type="taxonomic scope" value="Bacteria"/>
</dbReference>
<keyword evidence="3 10" id="KW-0813">Transport</keyword>
<dbReference type="GO" id="GO:0043952">
    <property type="term" value="P:protein transport by the Sec complex"/>
    <property type="evidence" value="ECO:0007669"/>
    <property type="project" value="TreeGrafter"/>
</dbReference>
<evidence type="ECO:0000256" key="4">
    <source>
        <dbReference type="ARBA" id="ARBA00022475"/>
    </source>
</evidence>
<evidence type="ECO:0000256" key="2">
    <source>
        <dbReference type="ARBA" id="ARBA00008445"/>
    </source>
</evidence>
<comment type="subcellular location">
    <subcellularLocation>
        <location evidence="1 10">Cell membrane</location>
        <topology evidence="1 10">Multi-pass membrane protein</topology>
    </subcellularLocation>
</comment>
<name>A0A239TFP8_9FIRM</name>
<evidence type="ECO:0000256" key="10">
    <source>
        <dbReference type="RuleBase" id="RU365087"/>
    </source>
</evidence>
<comment type="similarity">
    <text evidence="2 10">Belongs to the SecG family.</text>
</comment>
<gene>
    <name evidence="11" type="primary">secG_1</name>
    <name evidence="11" type="ORF">SAMEA4364220_00596</name>
</gene>
<dbReference type="PANTHER" id="PTHR34182">
    <property type="entry name" value="PROTEIN-EXPORT MEMBRANE PROTEIN SECG"/>
    <property type="match status" value="1"/>
</dbReference>
<keyword evidence="12" id="KW-1185">Reference proteome</keyword>
<dbReference type="GO" id="GO:0065002">
    <property type="term" value="P:intracellular protein transmembrane transport"/>
    <property type="evidence" value="ECO:0007669"/>
    <property type="project" value="TreeGrafter"/>
</dbReference>
<evidence type="ECO:0000313" key="12">
    <source>
        <dbReference type="Proteomes" id="UP000215383"/>
    </source>
</evidence>
<keyword evidence="5 10" id="KW-0812">Transmembrane</keyword>
<dbReference type="PANTHER" id="PTHR34182:SF1">
    <property type="entry name" value="PROTEIN-EXPORT MEMBRANE PROTEIN SECG"/>
    <property type="match status" value="1"/>
</dbReference>